<dbReference type="SUPFAM" id="SSF53067">
    <property type="entry name" value="Actin-like ATPase domain"/>
    <property type="match status" value="1"/>
</dbReference>
<dbReference type="Proteomes" id="UP001148614">
    <property type="component" value="Unassembled WGS sequence"/>
</dbReference>
<evidence type="ECO:0000313" key="1">
    <source>
        <dbReference type="EMBL" id="KAJ3578740.1"/>
    </source>
</evidence>
<dbReference type="VEuPathDB" id="FungiDB:F4678DRAFT_225636"/>
<evidence type="ECO:0000313" key="2">
    <source>
        <dbReference type="Proteomes" id="UP001148614"/>
    </source>
</evidence>
<organism evidence="1 2">
    <name type="scientific">Xylaria arbuscula</name>
    <dbReference type="NCBI Taxonomy" id="114810"/>
    <lineage>
        <taxon>Eukaryota</taxon>
        <taxon>Fungi</taxon>
        <taxon>Dikarya</taxon>
        <taxon>Ascomycota</taxon>
        <taxon>Pezizomycotina</taxon>
        <taxon>Sordariomycetes</taxon>
        <taxon>Xylariomycetidae</taxon>
        <taxon>Xylariales</taxon>
        <taxon>Xylariaceae</taxon>
        <taxon>Xylaria</taxon>
    </lineage>
</organism>
<reference evidence="1" key="1">
    <citation type="submission" date="2022-07" db="EMBL/GenBank/DDBJ databases">
        <title>Genome Sequence of Xylaria arbuscula.</title>
        <authorList>
            <person name="Buettner E."/>
        </authorList>
    </citation>
    <scope>NUCLEOTIDE SEQUENCE</scope>
    <source>
        <strain evidence="1">VT107</strain>
    </source>
</reference>
<gene>
    <name evidence="1" type="ORF">NPX13_g1825</name>
</gene>
<dbReference type="EMBL" id="JANPWZ010000175">
    <property type="protein sequence ID" value="KAJ3578740.1"/>
    <property type="molecule type" value="Genomic_DNA"/>
</dbReference>
<name>A0A9W8TQY8_9PEZI</name>
<sequence length="591" mass="65889">MARPVCNISATNLQNVAASSYQLVETLHSKRVKIAPKEASLGLGFGSSSSKMTLAHTLRINDEEGVTNCRVPVNVDLGHPDRFSSGLTNHEFISFAALVDGRLEFGRSCLNRDSSIPLKTMFTYLAGINSKEKLHRLPGGRDLYEACNRTSGPGMISKAMISDVLWRYFGWLRDQALVQAKNMNVVIKRLILTYPAYLRGDRDEDVIEEDVTDKYMSLYRRLILPLWHSEDVTVHFVGEGQAAGLYVCEPIYDSYNTFQRSSLWNFLQDPVQRNKPLHIAIFDNGGSTLNLQLQSIYFDEEGNFLCSQCNAGDNWRTGTFGGSYLSNECVKMWIRATIEEKNWPTSELAIILKRFEEEKCALDAKSFDKDIILIGSDPNYFISVPPEIIRKSIRAAFRSGFKTLGKEVDRLLDLGNDFAVVLCGGSYCNPLYRGCVEDYLRDVQRRGEERGMQIKHAVLANFDGSGWQSAVSAGAAISVWPLPSPYDVFLGSSVGRSAIGIQRLKKGTGRFSGTIIGSTEVKVLLSAGCDPLSSFTLKSKKNRSKSIYRLICDPKYGDERGQARIKLGKSDEEILNGPICPYDLGFEIEAQ</sequence>
<dbReference type="InterPro" id="IPR043129">
    <property type="entry name" value="ATPase_NBD"/>
</dbReference>
<dbReference type="AlphaFoldDB" id="A0A9W8TQY8"/>
<proteinExistence type="predicted"/>
<accession>A0A9W8TQY8</accession>
<keyword evidence="2" id="KW-1185">Reference proteome</keyword>
<protein>
    <submittedName>
        <fullName evidence="1">Uncharacterized protein</fullName>
    </submittedName>
</protein>
<comment type="caution">
    <text evidence="1">The sequence shown here is derived from an EMBL/GenBank/DDBJ whole genome shotgun (WGS) entry which is preliminary data.</text>
</comment>